<keyword evidence="2" id="KW-0560">Oxidoreductase</keyword>
<dbReference type="PANTHER" id="PTHR43669">
    <property type="entry name" value="5-KETO-D-GLUCONATE 5-REDUCTASE"/>
    <property type="match status" value="1"/>
</dbReference>
<name>A0A1H2PUA1_9BURK</name>
<comment type="similarity">
    <text evidence="1">Belongs to the short-chain dehydrogenases/reductases (SDR) family.</text>
</comment>
<gene>
    <name evidence="4" type="ORF">SAMN05216551_11359</name>
</gene>
<accession>A0A1H2PUA1</accession>
<dbReference type="RefSeq" id="WP_170845229.1">
    <property type="nucleotide sequence ID" value="NZ_FNLO01000013.1"/>
</dbReference>
<proteinExistence type="inferred from homology"/>
<evidence type="ECO:0000256" key="2">
    <source>
        <dbReference type="ARBA" id="ARBA00023002"/>
    </source>
</evidence>
<organism evidence="4 5">
    <name type="scientific">Chitinasiproducens palmae</name>
    <dbReference type="NCBI Taxonomy" id="1770053"/>
    <lineage>
        <taxon>Bacteria</taxon>
        <taxon>Pseudomonadati</taxon>
        <taxon>Pseudomonadota</taxon>
        <taxon>Betaproteobacteria</taxon>
        <taxon>Burkholderiales</taxon>
        <taxon>Burkholderiaceae</taxon>
        <taxon>Chitinasiproducens</taxon>
    </lineage>
</organism>
<dbReference type="Proteomes" id="UP000243719">
    <property type="component" value="Unassembled WGS sequence"/>
</dbReference>
<dbReference type="SMART" id="SM00822">
    <property type="entry name" value="PKS_KR"/>
    <property type="match status" value="1"/>
</dbReference>
<evidence type="ECO:0000313" key="4">
    <source>
        <dbReference type="EMBL" id="SDV50738.1"/>
    </source>
</evidence>
<dbReference type="EMBL" id="FNLO01000013">
    <property type="protein sequence ID" value="SDV50738.1"/>
    <property type="molecule type" value="Genomic_DNA"/>
</dbReference>
<dbReference type="AlphaFoldDB" id="A0A1H2PUA1"/>
<keyword evidence="5" id="KW-1185">Reference proteome</keyword>
<dbReference type="CDD" id="cd05233">
    <property type="entry name" value="SDR_c"/>
    <property type="match status" value="1"/>
</dbReference>
<dbReference type="InterPro" id="IPR002347">
    <property type="entry name" value="SDR_fam"/>
</dbReference>
<dbReference type="InterPro" id="IPR036291">
    <property type="entry name" value="NAD(P)-bd_dom_sf"/>
</dbReference>
<evidence type="ECO:0000313" key="5">
    <source>
        <dbReference type="Proteomes" id="UP000243719"/>
    </source>
</evidence>
<evidence type="ECO:0000259" key="3">
    <source>
        <dbReference type="SMART" id="SM00822"/>
    </source>
</evidence>
<dbReference type="STRING" id="1770053.SAMN05216551_11359"/>
<dbReference type="SUPFAM" id="SSF51735">
    <property type="entry name" value="NAD(P)-binding Rossmann-fold domains"/>
    <property type="match status" value="1"/>
</dbReference>
<sequence>MGKIVVLTGAASGIGRASATRLAAAGWTVVMLDRAFDTAWRAVDARSFAMHCDVSEPASVEAAFAAIDTQLGTIDALVCSAGTLRIGAIVDMSIADFDALYHVNTRGAWLVARAAVQLMRKRRDPAALRRIVFVGSISAIRPKVGNGAYGAQKAALHTLTGVMAAELGGEGILVNAVAPGTVDTPMIQAMQDASQTGRYRPSGTSPLGRVAQPEDVAAVIEFYLGDQSNYVTGTVIPVDGGTRAAFVPPAA</sequence>
<reference evidence="5" key="1">
    <citation type="submission" date="2016-09" db="EMBL/GenBank/DDBJ databases">
        <authorList>
            <person name="Varghese N."/>
            <person name="Submissions S."/>
        </authorList>
    </citation>
    <scope>NUCLEOTIDE SEQUENCE [LARGE SCALE GENOMIC DNA]</scope>
    <source>
        <strain evidence="5">JS23</strain>
    </source>
</reference>
<dbReference type="PRINTS" id="PR00081">
    <property type="entry name" value="GDHRDH"/>
</dbReference>
<dbReference type="Pfam" id="PF13561">
    <property type="entry name" value="adh_short_C2"/>
    <property type="match status" value="1"/>
</dbReference>
<dbReference type="Gene3D" id="3.40.50.720">
    <property type="entry name" value="NAD(P)-binding Rossmann-like Domain"/>
    <property type="match status" value="1"/>
</dbReference>
<dbReference type="InterPro" id="IPR057326">
    <property type="entry name" value="KR_dom"/>
</dbReference>
<protein>
    <submittedName>
        <fullName evidence="4">3-oxoacyl-[acyl-carrier protein] reductase</fullName>
    </submittedName>
</protein>
<evidence type="ECO:0000256" key="1">
    <source>
        <dbReference type="ARBA" id="ARBA00006484"/>
    </source>
</evidence>
<dbReference type="GO" id="GO:0016491">
    <property type="term" value="F:oxidoreductase activity"/>
    <property type="evidence" value="ECO:0007669"/>
    <property type="project" value="UniProtKB-KW"/>
</dbReference>
<feature type="domain" description="Ketoreductase" evidence="3">
    <location>
        <begin position="3"/>
        <end position="180"/>
    </location>
</feature>
<dbReference type="FunFam" id="3.40.50.720:FF:000084">
    <property type="entry name" value="Short-chain dehydrogenase reductase"/>
    <property type="match status" value="1"/>
</dbReference>
<dbReference type="PANTHER" id="PTHR43669:SF3">
    <property type="entry name" value="ALCOHOL DEHYDROGENASE, PUTATIVE (AFU_ORTHOLOGUE AFUA_3G03445)-RELATED"/>
    <property type="match status" value="1"/>
</dbReference>